<feature type="region of interest" description="Disordered" evidence="1">
    <location>
        <begin position="870"/>
        <end position="917"/>
    </location>
</feature>
<name>A0A7W8E1W6_9BACT</name>
<sequence length="1008" mass="111062">MTSRHYLLAVVAVFATSLASAQTTLNDTFARDPKQPIDDAYTAKIHEYTTDPHFTSHLVDYLPASKTVPTPEKVLGNIAGAPDMLPYAEDVYKYMRMLEASSPRVKVTTIGHSEEGREMIAVAVADEALLKSYKENEARLAKLADPRTIGLDDAKAKPLIDASYPVYYITGTIHSPETGAPTALMELAYRLAVDDSPYIKYIRSHMVVLITPVVEVDGRDRMVDLYKWHKAHPGQMYPRLPYWGHYVAHDNNRDAMGMTLNLTRNVLNAYIDNHAQVLHDLHESVPFLYDNTVGDGPYNAWIDPLLADEWADLAWNNVAQMQSFSMPGVFTHGDFDTWSPGYLMFLAGLHNGISRLYETFGNGGADTEKRILDPEEYSRTWYRQNPPQPVVTWSQRDNNNYEESALLSTISYFSHNTHHFLENYYLKSKRSVLKPSIEGPSAYILPASPEELNRQLQLLSVLQLQHVEISQLSESVTVAVPVSKKSEKPSNKTEDKTEDKPEAVADTHNKTEEKTFPAGSYVIRLDQPYSRTADALLDKQYWAPDDPQKHPYDDTGWSFSQLFNVKTFRVVDPVILESKMSSVTDLSAAAGNVTGTGTIYAIANTGQTSLLALLYAAKSAHVEVTEKAFDAEGHTFPAGSLLISSVSDSNLSPILKKLSLNATKLGSAPSAATHAVTAPRVAFMHTWLGTQTEGWWRQAFDKTGVPFAYINTQTVSAEEDLRSKYDVIVFAPVGRASAQQIIDGVPINASTNPMPWQKTDLTPNMGLLDSTADTRPGLGYEGLAHLKDFVAKGGLLITCEDTAQFAAETGLAPGVSIASTNDVRVTGTVLSSVFVAKASPIAYGYGKTLPVMSANGMAFNVSNTYGSRGGRTLFDPYENRPTGRGSADESDTPQGRTNVAPDILPKQEPWQPRPLNEEQMRNNPQLIPTALRPEVILRFNDGKNLLLSGLLDKSSSIAERAIVIDAHLGTGNVLLFANNPVYRGETIGSYNLVFNAIMNFDHLTPTTK</sequence>
<dbReference type="AlphaFoldDB" id="A0A7W8E1W6"/>
<accession>A0A7W8E1W6</accession>
<protein>
    <recommendedName>
        <fullName evidence="3">Peptidase M14 domain-containing protein</fullName>
    </recommendedName>
</protein>
<feature type="region of interest" description="Disordered" evidence="1">
    <location>
        <begin position="480"/>
        <end position="511"/>
    </location>
</feature>
<feature type="domain" description="Peptidase M14" evidence="3">
    <location>
        <begin position="92"/>
        <end position="223"/>
    </location>
</feature>
<dbReference type="GO" id="GO:0006508">
    <property type="term" value="P:proteolysis"/>
    <property type="evidence" value="ECO:0007669"/>
    <property type="project" value="InterPro"/>
</dbReference>
<evidence type="ECO:0000259" key="3">
    <source>
        <dbReference type="Pfam" id="PF00246"/>
    </source>
</evidence>
<dbReference type="InterPro" id="IPR000834">
    <property type="entry name" value="Peptidase_M14"/>
</dbReference>
<reference evidence="4 5" key="1">
    <citation type="submission" date="2020-08" db="EMBL/GenBank/DDBJ databases">
        <title>Genomic Encyclopedia of Type Strains, Phase IV (KMG-V): Genome sequencing to study the core and pangenomes of soil and plant-associated prokaryotes.</title>
        <authorList>
            <person name="Whitman W."/>
        </authorList>
    </citation>
    <scope>NUCLEOTIDE SEQUENCE [LARGE SCALE GENOMIC DNA]</scope>
    <source>
        <strain evidence="4 5">M8UP14</strain>
    </source>
</reference>
<dbReference type="GO" id="GO:0008270">
    <property type="term" value="F:zinc ion binding"/>
    <property type="evidence" value="ECO:0007669"/>
    <property type="project" value="InterPro"/>
</dbReference>
<evidence type="ECO:0000313" key="5">
    <source>
        <dbReference type="Proteomes" id="UP000540989"/>
    </source>
</evidence>
<dbReference type="RefSeq" id="WP_184213324.1">
    <property type="nucleotide sequence ID" value="NZ_JACHIP010000001.1"/>
</dbReference>
<gene>
    <name evidence="4" type="ORF">HDF16_000233</name>
</gene>
<feature type="signal peptide" evidence="2">
    <location>
        <begin position="1"/>
        <end position="21"/>
    </location>
</feature>
<feature type="chain" id="PRO_5031030366" description="Peptidase M14 domain-containing protein" evidence="2">
    <location>
        <begin position="22"/>
        <end position="1008"/>
    </location>
</feature>
<evidence type="ECO:0000313" key="4">
    <source>
        <dbReference type="EMBL" id="MBB5055564.1"/>
    </source>
</evidence>
<dbReference type="Pfam" id="PF00246">
    <property type="entry name" value="Peptidase_M14"/>
    <property type="match status" value="1"/>
</dbReference>
<dbReference type="SUPFAM" id="SSF53187">
    <property type="entry name" value="Zn-dependent exopeptidases"/>
    <property type="match status" value="1"/>
</dbReference>
<dbReference type="Proteomes" id="UP000540989">
    <property type="component" value="Unassembled WGS sequence"/>
</dbReference>
<keyword evidence="2" id="KW-0732">Signal</keyword>
<evidence type="ECO:0000256" key="1">
    <source>
        <dbReference type="SAM" id="MobiDB-lite"/>
    </source>
</evidence>
<evidence type="ECO:0000256" key="2">
    <source>
        <dbReference type="SAM" id="SignalP"/>
    </source>
</evidence>
<dbReference type="EMBL" id="JACHIP010000001">
    <property type="protein sequence ID" value="MBB5055564.1"/>
    <property type="molecule type" value="Genomic_DNA"/>
</dbReference>
<dbReference type="GO" id="GO:0004181">
    <property type="term" value="F:metallocarboxypeptidase activity"/>
    <property type="evidence" value="ECO:0007669"/>
    <property type="project" value="InterPro"/>
</dbReference>
<feature type="compositionally biased region" description="Basic and acidic residues" evidence="1">
    <location>
        <begin position="484"/>
        <end position="511"/>
    </location>
</feature>
<comment type="caution">
    <text evidence="4">The sequence shown here is derived from an EMBL/GenBank/DDBJ whole genome shotgun (WGS) entry which is preliminary data.</text>
</comment>
<dbReference type="Gene3D" id="3.40.630.10">
    <property type="entry name" value="Zn peptidases"/>
    <property type="match status" value="1"/>
</dbReference>
<proteinExistence type="predicted"/>
<organism evidence="4 5">
    <name type="scientific">Granulicella aggregans</name>
    <dbReference type="NCBI Taxonomy" id="474949"/>
    <lineage>
        <taxon>Bacteria</taxon>
        <taxon>Pseudomonadati</taxon>
        <taxon>Acidobacteriota</taxon>
        <taxon>Terriglobia</taxon>
        <taxon>Terriglobales</taxon>
        <taxon>Acidobacteriaceae</taxon>
        <taxon>Granulicella</taxon>
    </lineage>
</organism>
<keyword evidence="5" id="KW-1185">Reference proteome</keyword>